<gene>
    <name evidence="1" type="ORF">DYI23_16835</name>
</gene>
<dbReference type="Proteomes" id="UP000705379">
    <property type="component" value="Unassembled WGS sequence"/>
</dbReference>
<dbReference type="AlphaFoldDB" id="A0A944CFW1"/>
<reference evidence="1" key="1">
    <citation type="submission" date="2018-08" db="EMBL/GenBank/DDBJ databases">
        <authorList>
            <person name="Jin W."/>
            <person name="Wang H."/>
            <person name="Yang Y."/>
            <person name="Li M."/>
            <person name="Liu J."/>
        </authorList>
    </citation>
    <scope>NUCLEOTIDE SEQUENCE</scope>
    <source>
        <strain evidence="1">AESS21</strain>
    </source>
</reference>
<dbReference type="InterPro" id="IPR009389">
    <property type="entry name" value="DUF1045"/>
</dbReference>
<dbReference type="Gene3D" id="3.90.1140.10">
    <property type="entry name" value="Cyclic phosphodiesterase"/>
    <property type="match status" value="1"/>
</dbReference>
<proteinExistence type="predicted"/>
<organism evidence="1 2">
    <name type="scientific">Roseibium polysiphoniae</name>
    <dbReference type="NCBI Taxonomy" id="2571221"/>
    <lineage>
        <taxon>Bacteria</taxon>
        <taxon>Pseudomonadati</taxon>
        <taxon>Pseudomonadota</taxon>
        <taxon>Alphaproteobacteria</taxon>
        <taxon>Hyphomicrobiales</taxon>
        <taxon>Stappiaceae</taxon>
        <taxon>Roseibium</taxon>
    </lineage>
</organism>
<comment type="caution">
    <text evidence="1">The sequence shown here is derived from an EMBL/GenBank/DDBJ whole genome shotgun (WGS) entry which is preliminary data.</text>
</comment>
<name>A0A944CFW1_9HYPH</name>
<evidence type="ECO:0000313" key="1">
    <source>
        <dbReference type="EMBL" id="MBS8261897.1"/>
    </source>
</evidence>
<reference evidence="1" key="2">
    <citation type="journal article" date="2021" name="Microorganisms">
        <title>Bacterial Dimethylsulfoniopropionate Biosynthesis in the East China Sea.</title>
        <authorList>
            <person name="Liu J."/>
            <person name="Zhang Y."/>
            <person name="Liu J."/>
            <person name="Zhong H."/>
            <person name="Williams B.T."/>
            <person name="Zheng Y."/>
            <person name="Curson A.R.J."/>
            <person name="Sun C."/>
            <person name="Sun H."/>
            <person name="Song D."/>
            <person name="Wagner Mackenzie B."/>
            <person name="Bermejo Martinez A."/>
            <person name="Todd J.D."/>
            <person name="Zhang X.H."/>
        </authorList>
    </citation>
    <scope>NUCLEOTIDE SEQUENCE</scope>
    <source>
        <strain evidence="1">AESS21</strain>
    </source>
</reference>
<dbReference type="RefSeq" id="WP_213217224.1">
    <property type="nucleotide sequence ID" value="NZ_QTKU01000004.1"/>
</dbReference>
<dbReference type="PIRSF" id="PIRSF033328">
    <property type="entry name" value="Phest_Mll4975"/>
    <property type="match status" value="1"/>
</dbReference>
<sequence>MRYALYFAAPANDPLMQLGNLWLGRDPFTGKALSQPSLDTLSRGRFQALTTEPRRYGFHGTLKAPFALRDGTTADELVTACAAFASESTPFALQGLSVNRLGKFLALTPDAPEPDLSAFAATCVRRFEPFRRPLSESDLERRRKSGLTPDQDRNLVEWGYPYIFEDFRFHMTLSNKLEDEGEATTLEAAASAHFQDLTGRPRQVESLGLYCEAERGAPFQVHTIFPLTGTQTPDQSLSKCRGSK</sequence>
<dbReference type="Pfam" id="PF06299">
    <property type="entry name" value="DUF1045"/>
    <property type="match status" value="1"/>
</dbReference>
<accession>A0A944CFW1</accession>
<protein>
    <submittedName>
        <fullName evidence="1">DUF1045 domain-containing protein</fullName>
    </submittedName>
</protein>
<evidence type="ECO:0000313" key="2">
    <source>
        <dbReference type="Proteomes" id="UP000705379"/>
    </source>
</evidence>
<dbReference type="NCBIfam" id="TIGR03223">
    <property type="entry name" value="Phn_opern_protn"/>
    <property type="match status" value="1"/>
</dbReference>
<dbReference type="EMBL" id="QTKU01000004">
    <property type="protein sequence ID" value="MBS8261897.1"/>
    <property type="molecule type" value="Genomic_DNA"/>
</dbReference>